<keyword evidence="3" id="KW-1185">Reference proteome</keyword>
<feature type="region of interest" description="Disordered" evidence="1">
    <location>
        <begin position="10"/>
        <end position="49"/>
    </location>
</feature>
<feature type="compositionally biased region" description="Polar residues" evidence="1">
    <location>
        <begin position="40"/>
        <end position="49"/>
    </location>
</feature>
<gene>
    <name evidence="2" type="ORF">SAMN06296065_10945</name>
</gene>
<name>A0ABY1QS59_9SPHN</name>
<dbReference type="RefSeq" id="WP_379502776.1">
    <property type="nucleotide sequence ID" value="NZ_JBHRTZ010000002.1"/>
</dbReference>
<organism evidence="2 3">
    <name type="scientific">Novosphingobium panipatense</name>
    <dbReference type="NCBI Taxonomy" id="428991"/>
    <lineage>
        <taxon>Bacteria</taxon>
        <taxon>Pseudomonadati</taxon>
        <taxon>Pseudomonadota</taxon>
        <taxon>Alphaproteobacteria</taxon>
        <taxon>Sphingomonadales</taxon>
        <taxon>Sphingomonadaceae</taxon>
        <taxon>Novosphingobium</taxon>
    </lineage>
</organism>
<dbReference type="EMBL" id="FXUI01000009">
    <property type="protein sequence ID" value="SMP76062.1"/>
    <property type="molecule type" value="Genomic_DNA"/>
</dbReference>
<evidence type="ECO:0000313" key="3">
    <source>
        <dbReference type="Proteomes" id="UP001157910"/>
    </source>
</evidence>
<comment type="caution">
    <text evidence="2">The sequence shown here is derived from an EMBL/GenBank/DDBJ whole genome shotgun (WGS) entry which is preliminary data.</text>
</comment>
<accession>A0ABY1QS59</accession>
<reference evidence="2 3" key="1">
    <citation type="submission" date="2017-05" db="EMBL/GenBank/DDBJ databases">
        <authorList>
            <person name="Varghese N."/>
            <person name="Submissions S."/>
        </authorList>
    </citation>
    <scope>NUCLEOTIDE SEQUENCE [LARGE SCALE GENOMIC DNA]</scope>
    <source>
        <strain evidence="2 3">SM16</strain>
    </source>
</reference>
<dbReference type="Proteomes" id="UP001157910">
    <property type="component" value="Unassembled WGS sequence"/>
</dbReference>
<sequence length="49" mass="4981">MFLAAMAITSTTIGIVDRPGHDPGSVQKAPGDEADLPRDSSPQGSTPTS</sequence>
<proteinExistence type="predicted"/>
<evidence type="ECO:0000256" key="1">
    <source>
        <dbReference type="SAM" id="MobiDB-lite"/>
    </source>
</evidence>
<evidence type="ECO:0000313" key="2">
    <source>
        <dbReference type="EMBL" id="SMP76062.1"/>
    </source>
</evidence>
<protein>
    <submittedName>
        <fullName evidence="2">Uncharacterized protein</fullName>
    </submittedName>
</protein>